<dbReference type="EMBL" id="JAKLTY010000025">
    <property type="protein sequence ID" value="MCG2631062.1"/>
    <property type="molecule type" value="Genomic_DNA"/>
</dbReference>
<keyword evidence="1" id="KW-0732">Signal</keyword>
<dbReference type="RefSeq" id="WP_237891578.1">
    <property type="nucleotide sequence ID" value="NZ_JAKLTY010000025.1"/>
</dbReference>
<name>A0A9X1RGE7_9BRAD</name>
<feature type="signal peptide" evidence="1">
    <location>
        <begin position="1"/>
        <end position="21"/>
    </location>
</feature>
<evidence type="ECO:0000313" key="2">
    <source>
        <dbReference type="EMBL" id="MCG2631062.1"/>
    </source>
</evidence>
<evidence type="ECO:0000256" key="1">
    <source>
        <dbReference type="SAM" id="SignalP"/>
    </source>
</evidence>
<evidence type="ECO:0000313" key="3">
    <source>
        <dbReference type="Proteomes" id="UP001139054"/>
    </source>
</evidence>
<gene>
    <name evidence="2" type="ORF">L6654_30975</name>
</gene>
<reference evidence="2" key="1">
    <citation type="submission" date="2022-01" db="EMBL/GenBank/DDBJ databases">
        <title>Genome sequnece data of strain Bradyrhizobium sp. nov.</title>
        <authorList>
            <person name="Zhang J."/>
        </authorList>
    </citation>
    <scope>NUCLEOTIDE SEQUENCE</scope>
    <source>
        <strain evidence="2">WYCCWR 13023</strain>
    </source>
</reference>
<protein>
    <submittedName>
        <fullName evidence="2">Uncharacterized protein</fullName>
    </submittedName>
</protein>
<proteinExistence type="predicted"/>
<dbReference type="AlphaFoldDB" id="A0A9X1RGE7"/>
<feature type="chain" id="PRO_5040934056" evidence="1">
    <location>
        <begin position="22"/>
        <end position="94"/>
    </location>
</feature>
<sequence length="94" mass="9612">MTKPFSIIAIAVLLGMSRASAAELPTFELAGFPITAHQVALIGAVNVEEQEPTPTLMLSGMPASPHQMAVLAPRSKVTAATAGAKQASAELSAQ</sequence>
<dbReference type="Proteomes" id="UP001139054">
    <property type="component" value="Unassembled WGS sequence"/>
</dbReference>
<organism evidence="2 3">
    <name type="scientific">Bradyrhizobium zhengyangense</name>
    <dbReference type="NCBI Taxonomy" id="2911009"/>
    <lineage>
        <taxon>Bacteria</taxon>
        <taxon>Pseudomonadati</taxon>
        <taxon>Pseudomonadota</taxon>
        <taxon>Alphaproteobacteria</taxon>
        <taxon>Hyphomicrobiales</taxon>
        <taxon>Nitrobacteraceae</taxon>
        <taxon>Bradyrhizobium</taxon>
    </lineage>
</organism>
<accession>A0A9X1RGE7</accession>
<comment type="caution">
    <text evidence="2">The sequence shown here is derived from an EMBL/GenBank/DDBJ whole genome shotgun (WGS) entry which is preliminary data.</text>
</comment>